<proteinExistence type="predicted"/>
<dbReference type="EC" id="5.6.1.5" evidence="1"/>
<keyword evidence="1" id="KW-0413">Isomerase</keyword>
<protein>
    <submittedName>
        <fullName evidence="1">Proteasome ATPase protein</fullName>
        <ecNumber evidence="1">5.6.1.5</ecNumber>
    </submittedName>
</protein>
<reference evidence="2" key="1">
    <citation type="journal article" date="2022" name="Nat. Commun.">
        <title>Chromosome evolution and the genetic basis of agronomically important traits in greater yam.</title>
        <authorList>
            <person name="Bredeson J.V."/>
            <person name="Lyons J.B."/>
            <person name="Oniyinde I.O."/>
            <person name="Okereke N.R."/>
            <person name="Kolade O."/>
            <person name="Nnabue I."/>
            <person name="Nwadili C.O."/>
            <person name="Hribova E."/>
            <person name="Parker M."/>
            <person name="Nwogha J."/>
            <person name="Shu S."/>
            <person name="Carlson J."/>
            <person name="Kariba R."/>
            <person name="Muthemba S."/>
            <person name="Knop K."/>
            <person name="Barton G.J."/>
            <person name="Sherwood A.V."/>
            <person name="Lopez-Montes A."/>
            <person name="Asiedu R."/>
            <person name="Jamnadass R."/>
            <person name="Muchugi A."/>
            <person name="Goodstein D."/>
            <person name="Egesi C.N."/>
            <person name="Featherston J."/>
            <person name="Asfaw A."/>
            <person name="Simpson G.G."/>
            <person name="Dolezel J."/>
            <person name="Hendre P.S."/>
            <person name="Van Deynze A."/>
            <person name="Kumar P.L."/>
            <person name="Obidiegwu J.E."/>
            <person name="Bhattacharjee R."/>
            <person name="Rokhsar D.S."/>
        </authorList>
    </citation>
    <scope>NUCLEOTIDE SEQUENCE [LARGE SCALE GENOMIC DNA]</scope>
    <source>
        <strain evidence="2">cv. TDa95/00328</strain>
    </source>
</reference>
<accession>A0ACB7V270</accession>
<keyword evidence="2" id="KW-1185">Reference proteome</keyword>
<organism evidence="1 2">
    <name type="scientific">Dioscorea alata</name>
    <name type="common">Purple yam</name>
    <dbReference type="NCBI Taxonomy" id="55571"/>
    <lineage>
        <taxon>Eukaryota</taxon>
        <taxon>Viridiplantae</taxon>
        <taxon>Streptophyta</taxon>
        <taxon>Embryophyta</taxon>
        <taxon>Tracheophyta</taxon>
        <taxon>Spermatophyta</taxon>
        <taxon>Magnoliopsida</taxon>
        <taxon>Liliopsida</taxon>
        <taxon>Dioscoreales</taxon>
        <taxon>Dioscoreaceae</taxon>
        <taxon>Dioscorea</taxon>
    </lineage>
</organism>
<dbReference type="EMBL" id="CM037022">
    <property type="protein sequence ID" value="KAH7667450.1"/>
    <property type="molecule type" value="Genomic_DNA"/>
</dbReference>
<gene>
    <name evidence="1" type="ORF">IHE45_12G059000</name>
</gene>
<name>A0ACB7V270_DIOAL</name>
<sequence length="55" mass="6744">MDFEKGYQTDVKKLETDFDFYKWQTMVHSDIWLTCLCIYHPIQFIVDFTLVKFSQ</sequence>
<evidence type="ECO:0000313" key="2">
    <source>
        <dbReference type="Proteomes" id="UP000827976"/>
    </source>
</evidence>
<evidence type="ECO:0000313" key="1">
    <source>
        <dbReference type="EMBL" id="KAH7667450.1"/>
    </source>
</evidence>
<comment type="caution">
    <text evidence="1">The sequence shown here is derived from an EMBL/GenBank/DDBJ whole genome shotgun (WGS) entry which is preliminary data.</text>
</comment>
<keyword evidence="1" id="KW-0647">Proteasome</keyword>
<dbReference type="Proteomes" id="UP000827976">
    <property type="component" value="Chromosome 12"/>
</dbReference>